<evidence type="ECO:0000313" key="2">
    <source>
        <dbReference type="EMBL" id="CDW29951.1"/>
    </source>
</evidence>
<evidence type="ECO:0000256" key="1">
    <source>
        <dbReference type="SAM" id="MobiDB-lite"/>
    </source>
</evidence>
<evidence type="ECO:0008006" key="3">
    <source>
        <dbReference type="Google" id="ProtNLM"/>
    </source>
</evidence>
<proteinExistence type="predicted"/>
<sequence length="442" mass="49488">MASHLPGSSSSSSSNCSSRSGRIMSFEKCNDVLKKYPIKTLCFNKKLLSMPSKDEYSILLCNGLGARKWVVSFKLDAESFKRDILKIYPLLSTVSGFTLWTINKDKEFEKLPPKVNTPKRISAYFGTHFSGCLIIMPSESIPLISSETLHPEILYSESQPEITISDTINISQINASDTNRNKKLYRQCCCLCGKTSKSFDEGTSGFYNIHSQTLTKDDRSIPISASIKSILNIDLNKMNHESTESICKKCYHQLLDIDYLQFQLQSKKEEILANFFHTMTKPIKSVQSTSLPRQSWTKFLSNEGYNSSVSINGSDANEGLSNIATKEEHKNHDSPKEEDEHFNRNSSFSSNSSPSPQSSRSGGSSDSSSSSTTSFRTNHRSWKKRYCEMTQVTSFLNVNEKESHPTKKKKMNLGNSTGSDEDSGVMSSGPYMAIESINYQSN</sequence>
<feature type="region of interest" description="Disordered" evidence="1">
    <location>
        <begin position="327"/>
        <end position="383"/>
    </location>
</feature>
<feature type="compositionally biased region" description="Low complexity" evidence="1">
    <location>
        <begin position="344"/>
        <end position="375"/>
    </location>
</feature>
<protein>
    <recommendedName>
        <fullName evidence="3">ZAD domain-containing protein</fullName>
    </recommendedName>
</protein>
<feature type="compositionally biased region" description="Low complexity" evidence="1">
    <location>
        <begin position="8"/>
        <end position="20"/>
    </location>
</feature>
<dbReference type="EMBL" id="HACA01012590">
    <property type="protein sequence ID" value="CDW29951.1"/>
    <property type="molecule type" value="Transcribed_RNA"/>
</dbReference>
<organism evidence="2">
    <name type="scientific">Lepeophtheirus salmonis</name>
    <name type="common">Salmon louse</name>
    <name type="synonym">Caligus salmonis</name>
    <dbReference type="NCBI Taxonomy" id="72036"/>
    <lineage>
        <taxon>Eukaryota</taxon>
        <taxon>Metazoa</taxon>
        <taxon>Ecdysozoa</taxon>
        <taxon>Arthropoda</taxon>
        <taxon>Crustacea</taxon>
        <taxon>Multicrustacea</taxon>
        <taxon>Hexanauplia</taxon>
        <taxon>Copepoda</taxon>
        <taxon>Siphonostomatoida</taxon>
        <taxon>Caligidae</taxon>
        <taxon>Lepeophtheirus</taxon>
    </lineage>
</organism>
<name>A0A0K2TX40_LEPSM</name>
<feature type="region of interest" description="Disordered" evidence="1">
    <location>
        <begin position="395"/>
        <end position="429"/>
    </location>
</feature>
<dbReference type="AlphaFoldDB" id="A0A0K2TX40"/>
<reference evidence="2" key="1">
    <citation type="submission" date="2014-05" db="EMBL/GenBank/DDBJ databases">
        <authorList>
            <person name="Chronopoulou M."/>
        </authorList>
    </citation>
    <scope>NUCLEOTIDE SEQUENCE</scope>
    <source>
        <tissue evidence="2">Whole organism</tissue>
    </source>
</reference>
<accession>A0A0K2TX40</accession>
<feature type="compositionally biased region" description="Basic and acidic residues" evidence="1">
    <location>
        <begin position="327"/>
        <end position="343"/>
    </location>
</feature>
<feature type="region of interest" description="Disordered" evidence="1">
    <location>
        <begin position="1"/>
        <end position="20"/>
    </location>
</feature>
<dbReference type="OrthoDB" id="10629158at2759"/>